<dbReference type="Pfam" id="PF09331">
    <property type="entry name" value="DUF1985"/>
    <property type="match status" value="1"/>
</dbReference>
<dbReference type="PANTHER" id="PTHR48449:SF1">
    <property type="entry name" value="DUF1985 DOMAIN-CONTAINING PROTEIN"/>
    <property type="match status" value="1"/>
</dbReference>
<protein>
    <recommendedName>
        <fullName evidence="2">DUF1985 domain-containing protein</fullName>
    </recommendedName>
</protein>
<dbReference type="Proteomes" id="UP000594638">
    <property type="component" value="Unassembled WGS sequence"/>
</dbReference>
<gene>
    <name evidence="3" type="ORF">OLEA9_A053878</name>
</gene>
<keyword evidence="4" id="KW-1185">Reference proteome</keyword>
<reference evidence="3 4" key="1">
    <citation type="submission" date="2019-12" db="EMBL/GenBank/DDBJ databases">
        <authorList>
            <person name="Alioto T."/>
            <person name="Alioto T."/>
            <person name="Gomez Garrido J."/>
        </authorList>
    </citation>
    <scope>NUCLEOTIDE SEQUENCE [LARGE SCALE GENOMIC DNA]</scope>
</reference>
<feature type="compositionally biased region" description="Polar residues" evidence="1">
    <location>
        <begin position="296"/>
        <end position="309"/>
    </location>
</feature>
<evidence type="ECO:0000259" key="2">
    <source>
        <dbReference type="Pfam" id="PF09331"/>
    </source>
</evidence>
<organism evidence="3 4">
    <name type="scientific">Olea europaea subsp. europaea</name>
    <dbReference type="NCBI Taxonomy" id="158383"/>
    <lineage>
        <taxon>Eukaryota</taxon>
        <taxon>Viridiplantae</taxon>
        <taxon>Streptophyta</taxon>
        <taxon>Embryophyta</taxon>
        <taxon>Tracheophyta</taxon>
        <taxon>Spermatophyta</taxon>
        <taxon>Magnoliopsida</taxon>
        <taxon>eudicotyledons</taxon>
        <taxon>Gunneridae</taxon>
        <taxon>Pentapetalae</taxon>
        <taxon>asterids</taxon>
        <taxon>lamiids</taxon>
        <taxon>Lamiales</taxon>
        <taxon>Oleaceae</taxon>
        <taxon>Oleeae</taxon>
        <taxon>Olea</taxon>
    </lineage>
</organism>
<name>A0A8S0TWI6_OLEEU</name>
<accession>A0A8S0TWI6</accession>
<feature type="domain" description="DUF1985" evidence="2">
    <location>
        <begin position="68"/>
        <end position="120"/>
    </location>
</feature>
<evidence type="ECO:0000256" key="1">
    <source>
        <dbReference type="SAM" id="MobiDB-lite"/>
    </source>
</evidence>
<dbReference type="AlphaFoldDB" id="A0A8S0TWI6"/>
<comment type="caution">
    <text evidence="3">The sequence shown here is derived from an EMBL/GenBank/DDBJ whole genome shotgun (WGS) entry which is preliminary data.</text>
</comment>
<dbReference type="EMBL" id="CACTIH010007314">
    <property type="protein sequence ID" value="CAA3009252.1"/>
    <property type="molecule type" value="Genomic_DNA"/>
</dbReference>
<dbReference type="Gramene" id="OE9A053878T1">
    <property type="protein sequence ID" value="OE9A053878C1"/>
    <property type="gene ID" value="OE9A053878"/>
</dbReference>
<feature type="compositionally biased region" description="Polar residues" evidence="1">
    <location>
        <begin position="226"/>
        <end position="235"/>
    </location>
</feature>
<dbReference type="PANTHER" id="PTHR48449">
    <property type="entry name" value="DUF1985 DOMAIN-CONTAINING PROTEIN"/>
    <property type="match status" value="1"/>
</dbReference>
<evidence type="ECO:0000313" key="4">
    <source>
        <dbReference type="Proteomes" id="UP000594638"/>
    </source>
</evidence>
<feature type="compositionally biased region" description="Basic and acidic residues" evidence="1">
    <location>
        <begin position="246"/>
        <end position="274"/>
    </location>
</feature>
<feature type="region of interest" description="Disordered" evidence="1">
    <location>
        <begin position="204"/>
        <end position="309"/>
    </location>
</feature>
<proteinExistence type="predicted"/>
<sequence length="309" mass="34873">MEFYFCISEDARLRAHISQWSNLKYVKIVIDHFDDRQREDFRNSPYGYLAEVPEIQFSAQLIQQLVFRTIRTAKVNELWFNVRSNLMRFGLQKYTLVTGLRCSIFPEGDDFDRVLERKMLKESIVPTISVIFIVFVFLQHVWAYEAVPKIGGHFGQRLHVYATLRPTDAEAEQQYFSTLVPYDDPPVPVLDDIARTVVGPQFNVSHTGSGSGGQLAWQDSDDGVSSGRSTENGTSGDDDRDPQSGSDRDGNDIEDSGKGSSDRSRDSEDTRRGQMDAFSTPRTPHVSSPVRGPTMETRSVGTSRSSLTR</sequence>
<evidence type="ECO:0000313" key="3">
    <source>
        <dbReference type="EMBL" id="CAA3009252.1"/>
    </source>
</evidence>
<dbReference type="InterPro" id="IPR015410">
    <property type="entry name" value="DUF1985"/>
</dbReference>